<accession>A0A6P8XJ65</accession>
<protein>
    <submittedName>
        <fullName evidence="6">Mitochondrial transcription rescue factor 1</fullName>
    </submittedName>
</protein>
<gene>
    <name evidence="6" type="primary">LOC117573625</name>
</gene>
<keyword evidence="1" id="KW-0694">RNA-binding</keyword>
<dbReference type="AlphaFoldDB" id="A0A6P8XJ65"/>
<dbReference type="SUPFAM" id="SSF55174">
    <property type="entry name" value="Alpha-L RNA-binding motif"/>
    <property type="match status" value="1"/>
</dbReference>
<feature type="chain" id="PRO_5039511886" evidence="3">
    <location>
        <begin position="18"/>
        <end position="210"/>
    </location>
</feature>
<dbReference type="RefSeq" id="XP_034112818.2">
    <property type="nucleotide sequence ID" value="XM_034256927.2"/>
</dbReference>
<dbReference type="PROSITE" id="PS50889">
    <property type="entry name" value="S4"/>
    <property type="match status" value="1"/>
</dbReference>
<dbReference type="GO" id="GO:0005739">
    <property type="term" value="C:mitochondrion"/>
    <property type="evidence" value="ECO:0007669"/>
    <property type="project" value="TreeGrafter"/>
</dbReference>
<name>A0A6P8XJ65_DROAB</name>
<feature type="domain" description="Mitochondrial transcription rescue factor 1 C-terminal" evidence="4">
    <location>
        <begin position="97"/>
        <end position="192"/>
    </location>
</feature>
<feature type="signal peptide" evidence="3">
    <location>
        <begin position="1"/>
        <end position="17"/>
    </location>
</feature>
<keyword evidence="3" id="KW-0732">Signal</keyword>
<dbReference type="GeneID" id="117573625"/>
<dbReference type="InterPro" id="IPR057896">
    <property type="entry name" value="MTRES1_C"/>
</dbReference>
<evidence type="ECO:0000256" key="2">
    <source>
        <dbReference type="SAM" id="MobiDB-lite"/>
    </source>
</evidence>
<dbReference type="PANTHER" id="PTHR13633:SF3">
    <property type="entry name" value="MITOCHONDRIAL TRANSCRIPTION RESCUE FACTOR 1"/>
    <property type="match status" value="1"/>
</dbReference>
<feature type="region of interest" description="Disordered" evidence="2">
    <location>
        <begin position="72"/>
        <end position="92"/>
    </location>
</feature>
<evidence type="ECO:0000313" key="6">
    <source>
        <dbReference type="RefSeq" id="XP_034112818.2"/>
    </source>
</evidence>
<dbReference type="OrthoDB" id="4150at2759"/>
<dbReference type="GO" id="GO:1903108">
    <property type="term" value="P:regulation of mitochondrial transcription"/>
    <property type="evidence" value="ECO:0007669"/>
    <property type="project" value="TreeGrafter"/>
</dbReference>
<evidence type="ECO:0000256" key="1">
    <source>
        <dbReference type="PROSITE-ProRule" id="PRU00182"/>
    </source>
</evidence>
<organism evidence="5 6">
    <name type="scientific">Drosophila albomicans</name>
    <name type="common">Fruit fly</name>
    <dbReference type="NCBI Taxonomy" id="7291"/>
    <lineage>
        <taxon>Eukaryota</taxon>
        <taxon>Metazoa</taxon>
        <taxon>Ecdysozoa</taxon>
        <taxon>Arthropoda</taxon>
        <taxon>Hexapoda</taxon>
        <taxon>Insecta</taxon>
        <taxon>Pterygota</taxon>
        <taxon>Neoptera</taxon>
        <taxon>Endopterygota</taxon>
        <taxon>Diptera</taxon>
        <taxon>Brachycera</taxon>
        <taxon>Muscomorpha</taxon>
        <taxon>Ephydroidea</taxon>
        <taxon>Drosophilidae</taxon>
        <taxon>Drosophila</taxon>
    </lineage>
</organism>
<evidence type="ECO:0000256" key="3">
    <source>
        <dbReference type="SAM" id="SignalP"/>
    </source>
</evidence>
<dbReference type="GO" id="GO:0003723">
    <property type="term" value="F:RNA binding"/>
    <property type="evidence" value="ECO:0007669"/>
    <property type="project" value="UniProtKB-KW"/>
</dbReference>
<evidence type="ECO:0000313" key="5">
    <source>
        <dbReference type="Proteomes" id="UP000515160"/>
    </source>
</evidence>
<dbReference type="PANTHER" id="PTHR13633">
    <property type="entry name" value="MITOCHONDRIAL TRANSCRIPTION RESCUE FACTOR 1"/>
    <property type="match status" value="1"/>
</dbReference>
<dbReference type="Proteomes" id="UP000515160">
    <property type="component" value="Chromosome 2R"/>
</dbReference>
<keyword evidence="5" id="KW-1185">Reference proteome</keyword>
<dbReference type="Pfam" id="PF25818">
    <property type="entry name" value="MTRES1_C"/>
    <property type="match status" value="1"/>
</dbReference>
<proteinExistence type="predicted"/>
<evidence type="ECO:0000259" key="4">
    <source>
        <dbReference type="Pfam" id="PF25818"/>
    </source>
</evidence>
<sequence>MYIVYLVFVIIILEAAQQNMFSRSLRLLSRLRIVATSTSYNSLNKAAATCGSVSAKHLHTTQVAWKYDKKSSRQSNDLDSDDEADEEFKDDRDSKVVKTKVNSLRADLLLKSGLGMARNKVEHNFYESKIRVNGKKLQKKSVQLDVGDEIDVIRGFSQTNPSHLVIARVVILSAAEREEGLSVHLRRYKSLLIENYKSPNAFKSSETVIH</sequence>
<feature type="compositionally biased region" description="Acidic residues" evidence="2">
    <location>
        <begin position="78"/>
        <end position="88"/>
    </location>
</feature>
<reference evidence="6" key="1">
    <citation type="submission" date="2025-08" db="UniProtKB">
        <authorList>
            <consortium name="RefSeq"/>
        </authorList>
    </citation>
    <scope>IDENTIFICATION</scope>
    <source>
        <strain evidence="6">15112-1751.03</strain>
        <tissue evidence="6">Whole Adult</tissue>
    </source>
</reference>